<dbReference type="EMBL" id="BJXR01000046">
    <property type="protein sequence ID" value="GEN11291.1"/>
    <property type="molecule type" value="Genomic_DNA"/>
</dbReference>
<dbReference type="AlphaFoldDB" id="A0A511TAT9"/>
<comment type="caution">
    <text evidence="2">The sequence shown here is derived from an EMBL/GenBank/DDBJ whole genome shotgun (WGS) entry which is preliminary data.</text>
</comment>
<name>A0A511TAT9_MYXFU</name>
<gene>
    <name evidence="2" type="ORF">MFU01_63280</name>
</gene>
<evidence type="ECO:0000313" key="3">
    <source>
        <dbReference type="Proteomes" id="UP000321514"/>
    </source>
</evidence>
<evidence type="ECO:0000256" key="1">
    <source>
        <dbReference type="SAM" id="MobiDB-lite"/>
    </source>
</evidence>
<accession>A0A511TAT9</accession>
<dbReference type="Proteomes" id="UP000321514">
    <property type="component" value="Unassembled WGS sequence"/>
</dbReference>
<protein>
    <submittedName>
        <fullName evidence="2">Uncharacterized protein</fullName>
    </submittedName>
</protein>
<reference evidence="2 3" key="1">
    <citation type="submission" date="2019-07" db="EMBL/GenBank/DDBJ databases">
        <title>Whole genome shotgun sequence of Myxococcus fulvus NBRC 100333.</title>
        <authorList>
            <person name="Hosoyama A."/>
            <person name="Uohara A."/>
            <person name="Ohji S."/>
            <person name="Ichikawa N."/>
        </authorList>
    </citation>
    <scope>NUCLEOTIDE SEQUENCE [LARGE SCALE GENOMIC DNA]</scope>
    <source>
        <strain evidence="2 3">NBRC 100333</strain>
    </source>
</reference>
<evidence type="ECO:0000313" key="2">
    <source>
        <dbReference type="EMBL" id="GEN11291.1"/>
    </source>
</evidence>
<feature type="region of interest" description="Disordered" evidence="1">
    <location>
        <begin position="46"/>
        <end position="75"/>
    </location>
</feature>
<sequence length="108" mass="11815">MQQTRELPDGARIRAVQVLAARSSQRELERVQAPALLHLEHRAEGTLAQSGPDTPRAHLHPRAQREGMARRHGVPRGLWAMRVTGDATGRGAKGAIIGMTRGWGWNTG</sequence>
<proteinExistence type="predicted"/>
<organism evidence="2 3">
    <name type="scientific">Myxococcus fulvus</name>
    <dbReference type="NCBI Taxonomy" id="33"/>
    <lineage>
        <taxon>Bacteria</taxon>
        <taxon>Pseudomonadati</taxon>
        <taxon>Myxococcota</taxon>
        <taxon>Myxococcia</taxon>
        <taxon>Myxococcales</taxon>
        <taxon>Cystobacterineae</taxon>
        <taxon>Myxococcaceae</taxon>
        <taxon>Myxococcus</taxon>
    </lineage>
</organism>